<dbReference type="Pfam" id="PF01361">
    <property type="entry name" value="Tautomerase"/>
    <property type="match status" value="1"/>
</dbReference>
<organism evidence="3 4">
    <name type="scientific">Paenibacillus eucommiae</name>
    <dbReference type="NCBI Taxonomy" id="1355755"/>
    <lineage>
        <taxon>Bacteria</taxon>
        <taxon>Bacillati</taxon>
        <taxon>Bacillota</taxon>
        <taxon>Bacilli</taxon>
        <taxon>Bacillales</taxon>
        <taxon>Paenibacillaceae</taxon>
        <taxon>Paenibacillus</taxon>
    </lineage>
</organism>
<feature type="domain" description="4-oxalocrotonate tautomerase-like" evidence="2">
    <location>
        <begin position="2"/>
        <end position="56"/>
    </location>
</feature>
<protein>
    <submittedName>
        <fullName evidence="3">4-oxalocrotonate tautomerase</fullName>
        <ecNumber evidence="3">5.3.2.6</ecNumber>
    </submittedName>
</protein>
<gene>
    <name evidence="3" type="ORF">J2Z66_005477</name>
</gene>
<sequence>MPYITIKLMEGRSRGRKERLAEQMTKTVCEVLEVDPSQVRIEFVELKEGSFAVAGQLTPRIKDEWEGSDDDR</sequence>
<dbReference type="InterPro" id="IPR014347">
    <property type="entry name" value="Tautomerase/MIF_sf"/>
</dbReference>
<dbReference type="EC" id="5.3.2.6" evidence="3"/>
<keyword evidence="4" id="KW-1185">Reference proteome</keyword>
<accession>A0ABS4J433</accession>
<name>A0ABS4J433_9BACL</name>
<evidence type="ECO:0000256" key="1">
    <source>
        <dbReference type="ARBA" id="ARBA00023235"/>
    </source>
</evidence>
<dbReference type="RefSeq" id="WP_209975715.1">
    <property type="nucleotide sequence ID" value="NZ_JAGGLB010000021.1"/>
</dbReference>
<dbReference type="SUPFAM" id="SSF55331">
    <property type="entry name" value="Tautomerase/MIF"/>
    <property type="match status" value="1"/>
</dbReference>
<evidence type="ECO:0000313" key="3">
    <source>
        <dbReference type="EMBL" id="MBP1993851.1"/>
    </source>
</evidence>
<comment type="caution">
    <text evidence="3">The sequence shown here is derived from an EMBL/GenBank/DDBJ whole genome shotgun (WGS) entry which is preliminary data.</text>
</comment>
<keyword evidence="1 3" id="KW-0413">Isomerase</keyword>
<reference evidence="3 4" key="1">
    <citation type="submission" date="2021-03" db="EMBL/GenBank/DDBJ databases">
        <title>Genomic Encyclopedia of Type Strains, Phase IV (KMG-IV): sequencing the most valuable type-strain genomes for metagenomic binning, comparative biology and taxonomic classification.</title>
        <authorList>
            <person name="Goeker M."/>
        </authorList>
    </citation>
    <scope>NUCLEOTIDE SEQUENCE [LARGE SCALE GENOMIC DNA]</scope>
    <source>
        <strain evidence="3 4">DSM 26048</strain>
    </source>
</reference>
<dbReference type="GO" id="GO:0016853">
    <property type="term" value="F:isomerase activity"/>
    <property type="evidence" value="ECO:0007669"/>
    <property type="project" value="UniProtKB-KW"/>
</dbReference>
<dbReference type="InterPro" id="IPR004370">
    <property type="entry name" value="4-OT-like_dom"/>
</dbReference>
<proteinExistence type="predicted"/>
<dbReference type="EMBL" id="JAGGLB010000021">
    <property type="protein sequence ID" value="MBP1993851.1"/>
    <property type="molecule type" value="Genomic_DNA"/>
</dbReference>
<dbReference type="Proteomes" id="UP001519287">
    <property type="component" value="Unassembled WGS sequence"/>
</dbReference>
<evidence type="ECO:0000259" key="2">
    <source>
        <dbReference type="Pfam" id="PF01361"/>
    </source>
</evidence>
<evidence type="ECO:0000313" key="4">
    <source>
        <dbReference type="Proteomes" id="UP001519287"/>
    </source>
</evidence>
<dbReference type="Gene3D" id="3.30.429.10">
    <property type="entry name" value="Macrophage Migration Inhibitory Factor"/>
    <property type="match status" value="1"/>
</dbReference>